<keyword evidence="2" id="KW-1185">Reference proteome</keyword>
<organism evidence="1 2">
    <name type="scientific">Leptospira montravelensis</name>
    <dbReference type="NCBI Taxonomy" id="2484961"/>
    <lineage>
        <taxon>Bacteria</taxon>
        <taxon>Pseudomonadati</taxon>
        <taxon>Spirochaetota</taxon>
        <taxon>Spirochaetia</taxon>
        <taxon>Leptospirales</taxon>
        <taxon>Leptospiraceae</taxon>
        <taxon>Leptospira</taxon>
    </lineage>
</organism>
<gene>
    <name evidence="1" type="ORF">EHQ31_01225</name>
</gene>
<evidence type="ECO:0000313" key="2">
    <source>
        <dbReference type="Proteomes" id="UP000297465"/>
    </source>
</evidence>
<protein>
    <submittedName>
        <fullName evidence="1">Lamin tail domain-containing protein</fullName>
    </submittedName>
</protein>
<evidence type="ECO:0000313" key="1">
    <source>
        <dbReference type="EMBL" id="TGL05366.1"/>
    </source>
</evidence>
<name>A0ABY2LT18_9LEPT</name>
<sequence>MKKLGIIFLIFFLGFCQNKEKSPFLLYGDGYSESPKFEFQYGIAEEEGNLIENTSYTHFDSGVFCLYSLPISLYLRELGAKFRICWKTDEEGANRWKQGFSLLAEGPNEYLSWNWKGKGGNALLTEYGKWKKESDKEGFLLEWETQIWSSGLTTYQTFAVPHPLFLQRTKDVCEVVFFKPSIDGTLNQLPVLSFDFPCPDLNEITDQIQTQNDKWFRECVPGEPKVSELFRHSESSFQRFLEWENPNEFVICPSSDSLDLEKEGVRKTFSSDLFSKRTKLILPRATTVFSDETGFFSIPIPKEFLTDLGTQMSVRWGNSEYQDSEFYFRQGYDFFSNQTNPISCRNQYKFWNSKDRFCGNPGLPNRLEKKIKEGSPAGCLADQIQITEFYPGNHFDSQLPLPAYFEFQNTGDTCDGSSLQWIFENTVYPLSADEWILEKGAVFLITRKLWSGWNLLEKEKPFSIPKVVFQIPSFRWENRKEKEQVSFIPSISLYHLLRFQSQNRFSIQLDAFGTQYPHVRTGSSLNFLPYGFQISPGSVNNSLAENIYTDLLEYNPNQSPFLDFGFTGFEEGLVSFQRENGNTYQFWKPIGTRFQTLATFPSTCNGEDFYQLPDGFFSENFYSLRYLSKEKDESVAFSWEPMSIKEWTIGGTRSLHPEPSPILFSRSMTPSNHCLSDFRSPGSSKHRSLEIRKGEGEFNYLTNFSLSHQTELKLGNGNGSIPLTLISSGTNTYSVNSQGPFPFSPEEQLYSYFTDPSLIQAKSFLERKGPVQIEAIFPNPKDSQNEWIYLCNRSANTEDLSFYLVEDETSTDDLVSYQSRFPNLNPSVNGGKTFMLNTTILNPGHCAWIVDPDGKDWFFPIFQKDSDLLLTVKTTQTIGNGIASGESIQIRKKIEQSSKLVSSFGHKESFSPFRITVVTGEFLWLKFGSNGMSAEDFEIYREEF</sequence>
<proteinExistence type="predicted"/>
<dbReference type="RefSeq" id="WP_135568821.1">
    <property type="nucleotide sequence ID" value="NZ_RQFN01000011.1"/>
</dbReference>
<reference evidence="2" key="1">
    <citation type="journal article" date="2019" name="PLoS Negl. Trop. Dis.">
        <title>Revisiting the worldwide diversity of Leptospira species in the environment.</title>
        <authorList>
            <person name="Vincent A.T."/>
            <person name="Schiettekatte O."/>
            <person name="Bourhy P."/>
            <person name="Veyrier F.J."/>
            <person name="Picardeau M."/>
        </authorList>
    </citation>
    <scope>NUCLEOTIDE SEQUENCE [LARGE SCALE GENOMIC DNA]</scope>
    <source>
        <strain evidence="2">201800278</strain>
    </source>
</reference>
<dbReference type="NCBIfam" id="NF047473">
    <property type="entry name" value="lipo_LIC11755"/>
    <property type="match status" value="1"/>
</dbReference>
<dbReference type="Proteomes" id="UP000297465">
    <property type="component" value="Unassembled WGS sequence"/>
</dbReference>
<comment type="caution">
    <text evidence="1">The sequence shown here is derived from an EMBL/GenBank/DDBJ whole genome shotgun (WGS) entry which is preliminary data.</text>
</comment>
<accession>A0ABY2LT18</accession>
<dbReference type="EMBL" id="RQFO01000004">
    <property type="protein sequence ID" value="TGL05366.1"/>
    <property type="molecule type" value="Genomic_DNA"/>
</dbReference>